<feature type="compositionally biased region" description="Low complexity" evidence="1">
    <location>
        <begin position="817"/>
        <end position="828"/>
    </location>
</feature>
<feature type="compositionally biased region" description="Basic and acidic residues" evidence="1">
    <location>
        <begin position="893"/>
        <end position="915"/>
    </location>
</feature>
<feature type="compositionally biased region" description="Basic and acidic residues" evidence="1">
    <location>
        <begin position="746"/>
        <end position="762"/>
    </location>
</feature>
<feature type="region of interest" description="Disordered" evidence="1">
    <location>
        <begin position="46"/>
        <end position="67"/>
    </location>
</feature>
<comment type="caution">
    <text evidence="2">The sequence shown here is derived from an EMBL/GenBank/DDBJ whole genome shotgun (WGS) entry which is preliminary data.</text>
</comment>
<feature type="compositionally biased region" description="Basic and acidic residues" evidence="1">
    <location>
        <begin position="284"/>
        <end position="298"/>
    </location>
</feature>
<feature type="compositionally biased region" description="Polar residues" evidence="1">
    <location>
        <begin position="1156"/>
        <end position="1169"/>
    </location>
</feature>
<feature type="region of interest" description="Disordered" evidence="1">
    <location>
        <begin position="1309"/>
        <end position="1331"/>
    </location>
</feature>
<dbReference type="EMBL" id="LNIX01000002">
    <property type="protein sequence ID" value="OXA59560.1"/>
    <property type="molecule type" value="Genomic_DNA"/>
</dbReference>
<feature type="compositionally biased region" description="Basic and acidic residues" evidence="1">
    <location>
        <begin position="119"/>
        <end position="132"/>
    </location>
</feature>
<sequence length="1363" mass="154405">MGLKTFRLNLTKSKRPWICRKLGKTFSVQKVICVILLFINSVQLSSTSSGNSSNSKNNEPLLSSSSSSLLINARTPRSIDDKFRVFKYVTEDEIINSDDKKSPLLIESKTNLVSPPHKITHEGGETLKKSHQENPVVPTSSKTKKNRKSKGVIVNKKVGNGNTNKLVDPVLKSSSAPTVTDIRSLIPNSFFTQASDPQTHNVEQVFSQQQMNVPHKNHHHNHGDNLQKLSSSHQHQENGNHHKKTDHAKAADGSPSGTASVMQTNRNNNNKKRLLAQNRNSNNNERRHDPNLERDGEMKMNSSVNGNETSLSLNESERSRRSPFGATTTTRGGGGNNRIMLMHQNHMPIMHQNAQRRILNNQNHNGNNFGVRKTNSGGSGSKKQKVQNNNRAALYNRNHNHHQNYQQFPVQVPVQHQYMQTMNGYKQVPVVMMQNNNNNGNRGGVAVVQRQKMDNILPSPSSDFVQYQTIMEEPTWNHPMYQRYKKVAKNMQKKVSGFVSRRPSQGRRDGGGGFRSSDFSKIPPIPLPRPRPPGHNGGRGVRSRPTNGPPPPPGRYSYPKSAQSIQDILNHFQSDNNDIDVDGPGPKGAGSRYPVRNKNSNNNRNHRDDGPALVTDLSGELKDVRFSLLRDIKEFAKRPMTMGDNDHNDDGPPESERYKHHKEDIPQLRSPPVPKPPRRIEEHDDDEDGPWRNKKHKKYDSDDRDEDPFSPEYNHESGFDDIFNPKPKPVRDMVNGKKSSRFRQSQYHDRDREESREKEYHSTQHASRKKDRPTTSNDRFHDSPHYYDKKKQSSSSLSRHDTNDEDSTERPFKDVQSSRGPSSPFSSSVEVEIDRKQDTRIRGRDRHRPADRGVKNQNGDDRDGDRSYLSSYEIERTRRPSNSKSSSGHHRRDREWERDHDYPKSIRDKLRDIQHDPTSSIEYPPPSSPYAKKSPYDYDTDTRLDYNKYSPPTGPYKENNKPIVLKRPYESYPTLPDNKEKKMQNHEFWNNYASATEKTLNGYFNPGNNLAPSLSPPHMPHRYNIPPHQHPAPPTMPTMGSMALNPYFNLAARGVLPTVGDHPEDILEIHTGQLRPPPSSYGHPDNSMQKAYLDLLQQKMHSDASLLNNQVPLPIMPPKITTTTRKTPTPMRMKIHIYPNEQSDPPPAPASPSQQVINNQPTYHQPPTTNNMNGGGGSHPSAGYYSPSSGGSSSYSSNTVPLLSPRYPQKVGGITYNDNRNLHLGPGPGPGVRPGQQQGMNHHHHHNNDDGQSSGDKNNNNNKNLVLHLHVHRRNDMGPVELEAEASDHFMSTDKPINYKEIYEDSNNQDLSNHASANNNNNNEQPEGDKSVSMEVPIHDDKIDDVLHTLLQLRNPSRKKRRK</sequence>
<evidence type="ECO:0000313" key="2">
    <source>
        <dbReference type="EMBL" id="OXA59560.1"/>
    </source>
</evidence>
<feature type="region of interest" description="Disordered" evidence="1">
    <location>
        <begin position="574"/>
        <end position="614"/>
    </location>
</feature>
<feature type="compositionally biased region" description="Basic and acidic residues" evidence="1">
    <location>
        <begin position="934"/>
        <end position="946"/>
    </location>
</feature>
<proteinExistence type="predicted"/>
<feature type="compositionally biased region" description="Basic and acidic residues" evidence="1">
    <location>
        <begin position="778"/>
        <end position="791"/>
    </location>
</feature>
<feature type="compositionally biased region" description="Basic and acidic residues" evidence="1">
    <location>
        <begin position="644"/>
        <end position="666"/>
    </location>
</feature>
<feature type="compositionally biased region" description="Basic and acidic residues" evidence="1">
    <location>
        <begin position="832"/>
        <end position="866"/>
    </location>
</feature>
<feature type="compositionally biased region" description="Low complexity" evidence="1">
    <location>
        <begin position="1179"/>
        <end position="1197"/>
    </location>
</feature>
<feature type="region of interest" description="Disordered" evidence="1">
    <location>
        <begin position="361"/>
        <end position="386"/>
    </location>
</feature>
<accession>A0A226EQM2</accession>
<feature type="compositionally biased region" description="Basic and acidic residues" evidence="1">
    <location>
        <begin position="798"/>
        <end position="813"/>
    </location>
</feature>
<organism evidence="2 3">
    <name type="scientific">Folsomia candida</name>
    <name type="common">Springtail</name>
    <dbReference type="NCBI Taxonomy" id="158441"/>
    <lineage>
        <taxon>Eukaryota</taxon>
        <taxon>Metazoa</taxon>
        <taxon>Ecdysozoa</taxon>
        <taxon>Arthropoda</taxon>
        <taxon>Hexapoda</taxon>
        <taxon>Collembola</taxon>
        <taxon>Entomobryomorpha</taxon>
        <taxon>Isotomoidea</taxon>
        <taxon>Isotomidae</taxon>
        <taxon>Proisotominae</taxon>
        <taxon>Folsomia</taxon>
    </lineage>
</organism>
<evidence type="ECO:0000313" key="3">
    <source>
        <dbReference type="Proteomes" id="UP000198287"/>
    </source>
</evidence>
<protein>
    <submittedName>
        <fullName evidence="2">Uncharacterized protein</fullName>
    </submittedName>
</protein>
<feature type="region of interest" description="Disordered" evidence="1">
    <location>
        <begin position="635"/>
        <end position="961"/>
    </location>
</feature>
<gene>
    <name evidence="2" type="ORF">Fcan01_04509</name>
</gene>
<feature type="compositionally biased region" description="Polar residues" evidence="1">
    <location>
        <begin position="255"/>
        <end position="264"/>
    </location>
</feature>
<dbReference type="Proteomes" id="UP000198287">
    <property type="component" value="Unassembled WGS sequence"/>
</dbReference>
<dbReference type="OMA" id="CENCEAT"/>
<reference evidence="2 3" key="1">
    <citation type="submission" date="2015-12" db="EMBL/GenBank/DDBJ databases">
        <title>The genome of Folsomia candida.</title>
        <authorList>
            <person name="Faddeeva A."/>
            <person name="Derks M.F."/>
            <person name="Anvar Y."/>
            <person name="Smit S."/>
            <person name="Van Straalen N."/>
            <person name="Roelofs D."/>
        </authorList>
    </citation>
    <scope>NUCLEOTIDE SEQUENCE [LARGE SCALE GENOMIC DNA]</scope>
    <source>
        <strain evidence="2 3">VU population</strain>
        <tissue evidence="2">Whole body</tissue>
    </source>
</reference>
<feature type="compositionally biased region" description="Low complexity" evidence="1">
    <location>
        <begin position="151"/>
        <end position="166"/>
    </location>
</feature>
<name>A0A226EQM2_FOLCA</name>
<feature type="region of interest" description="Disordered" evidence="1">
    <location>
        <begin position="114"/>
        <end position="166"/>
    </location>
</feature>
<feature type="region of interest" description="Disordered" evidence="1">
    <location>
        <begin position="494"/>
        <end position="560"/>
    </location>
</feature>
<evidence type="ECO:0000256" key="1">
    <source>
        <dbReference type="SAM" id="MobiDB-lite"/>
    </source>
</evidence>
<dbReference type="OrthoDB" id="10691930at2759"/>
<feature type="compositionally biased region" description="Pro residues" evidence="1">
    <location>
        <begin position="523"/>
        <end position="533"/>
    </location>
</feature>
<feature type="region of interest" description="Disordered" evidence="1">
    <location>
        <begin position="1137"/>
        <end position="1262"/>
    </location>
</feature>
<keyword evidence="3" id="KW-1185">Reference proteome</keyword>
<feature type="region of interest" description="Disordered" evidence="1">
    <location>
        <begin position="214"/>
        <end position="339"/>
    </location>
</feature>